<evidence type="ECO:0000256" key="1">
    <source>
        <dbReference type="ARBA" id="ARBA00022737"/>
    </source>
</evidence>
<dbReference type="RefSeq" id="WP_197079092.1">
    <property type="nucleotide sequence ID" value="NZ_CP046457.1"/>
</dbReference>
<dbReference type="InterPro" id="IPR001119">
    <property type="entry name" value="SLH_dom"/>
</dbReference>
<sequence>MKRLISILTTGLFLLCFVLPSNVLAFDDIRGHWAEHDILRMNAVGIIEGDGEGYFFPNVSLSRQETLAMILRLVGLDDEADTANVPSSSTTFSPNNAAEWAKGYLYVSMQEGIIDSSDVRISNWRGPVERQEVAIWLSKALKLPPVSNYHSSLVQFEDGGQIAVQKAPYIAPLINDRVIVGADGYFKPRDAIMRGEMAALLNRVDGRYTERSTISPPSYGQDPFFGGLPTDGIYDPAPSTPSNTVYLTGEFYDIDFENDTLEIIKRGNYLKLDLATNYLSQFGVNYSWQLPYRFGDDVEVQLINGYVTYIDVIDRYDRDRDDYRDGDIVVYKGDISSVDSSRDRIELRSGSVEYIDGTRWRSESGSKTMDVASRADIYKDERDISLRSLRRGDTVYVAYDEHRREAVQIRTRDGSETTESSDIRTLNTSRQTFSLSNSTRTYDYDDCAIVVHNGELLDIDDLRRDDDVYLVADRINWPSDFNAAVVIIDPRRSDRGYGDDYIVYRAELDDVYTRSDEIRLTDVDYWSGSRWRSQSSRETLYVERRAEIYCCGSEIDLYDLSDDHIDDTVYVLYDEYNDEVVKIRVLEDSRRFISNEEVYEVNRSDFRLDNRNRDRIRFDDCTIVMLGDRWVDIDDLLEGDIVYVEVDRVNGIDYAAVIFID</sequence>
<evidence type="ECO:0000259" key="2">
    <source>
        <dbReference type="PROSITE" id="PS51272"/>
    </source>
</evidence>
<keyword evidence="1" id="KW-0677">Repeat</keyword>
<keyword evidence="4" id="KW-1185">Reference proteome</keyword>
<dbReference type="Proteomes" id="UP000426444">
    <property type="component" value="Chromosome"/>
</dbReference>
<evidence type="ECO:0000313" key="4">
    <source>
        <dbReference type="Proteomes" id="UP000426444"/>
    </source>
</evidence>
<organism evidence="3 4">
    <name type="scientific">Candidatus Syntrophocurvum alkaliphilum</name>
    <dbReference type="NCBI Taxonomy" id="2293317"/>
    <lineage>
        <taxon>Bacteria</taxon>
        <taxon>Bacillati</taxon>
        <taxon>Bacillota</taxon>
        <taxon>Clostridia</taxon>
        <taxon>Eubacteriales</taxon>
        <taxon>Syntrophomonadaceae</taxon>
        <taxon>Candidatus Syntrophocurvum</taxon>
    </lineage>
</organism>
<name>A0A6I6DEC7_9FIRM</name>
<evidence type="ECO:0000313" key="3">
    <source>
        <dbReference type="EMBL" id="QGU00456.1"/>
    </source>
</evidence>
<dbReference type="PROSITE" id="PS51272">
    <property type="entry name" value="SLH"/>
    <property type="match status" value="2"/>
</dbReference>
<dbReference type="KEGG" id="salq:SYNTR_1862"/>
<dbReference type="EMBL" id="CP046457">
    <property type="protein sequence ID" value="QGU00456.1"/>
    <property type="molecule type" value="Genomic_DNA"/>
</dbReference>
<feature type="domain" description="SLH" evidence="2">
    <location>
        <begin position="153"/>
        <end position="215"/>
    </location>
</feature>
<protein>
    <recommendedName>
        <fullName evidence="2">SLH domain-containing protein</fullName>
    </recommendedName>
</protein>
<accession>A0A6I6DEC7</accession>
<dbReference type="AlphaFoldDB" id="A0A6I6DEC7"/>
<feature type="domain" description="SLH" evidence="2">
    <location>
        <begin position="21"/>
        <end position="84"/>
    </location>
</feature>
<dbReference type="Pfam" id="PF00395">
    <property type="entry name" value="SLH"/>
    <property type="match status" value="1"/>
</dbReference>
<reference evidence="4" key="1">
    <citation type="journal article" date="2019" name="Microbiology">
        <title>Complete Genome Sequence of an Uncultured Bacterium of the Candidate Phylum Bipolaricaulota.</title>
        <authorList>
            <person name="Kadnikov V.V."/>
            <person name="Mardanov A.V."/>
            <person name="Beletsky A.V."/>
            <person name="Frank Y.A."/>
            <person name="Karnachuk O.V."/>
            <person name="Ravin N.V."/>
        </authorList>
    </citation>
    <scope>NUCLEOTIDE SEQUENCE [LARGE SCALE GENOMIC DNA]</scope>
</reference>
<proteinExistence type="predicted"/>
<gene>
    <name evidence="3" type="ORF">SYNTR_1862</name>
</gene>